<keyword evidence="1" id="KW-1133">Transmembrane helix</keyword>
<evidence type="ECO:0000313" key="2">
    <source>
        <dbReference type="EMBL" id="MBX35449.1"/>
    </source>
</evidence>
<feature type="transmembrane region" description="Helical" evidence="1">
    <location>
        <begin position="6"/>
        <end position="29"/>
    </location>
</feature>
<proteinExistence type="predicted"/>
<evidence type="ECO:0000256" key="1">
    <source>
        <dbReference type="SAM" id="Phobius"/>
    </source>
</evidence>
<reference evidence="2" key="1">
    <citation type="submission" date="2018-02" db="EMBL/GenBank/DDBJ databases">
        <title>Rhizophora mucronata_Transcriptome.</title>
        <authorList>
            <person name="Meera S.P."/>
            <person name="Sreeshan A."/>
            <person name="Augustine A."/>
        </authorList>
    </citation>
    <scope>NUCLEOTIDE SEQUENCE</scope>
    <source>
        <tissue evidence="2">Leaf</tissue>
    </source>
</reference>
<dbReference type="AlphaFoldDB" id="A0A2P2MZ30"/>
<sequence length="39" mass="4888">MLQNLLLFLFWNLHGNLYLFMLSPLLIIFRHPFWELRLN</sequence>
<organism evidence="2">
    <name type="scientific">Rhizophora mucronata</name>
    <name type="common">Asiatic mangrove</name>
    <dbReference type="NCBI Taxonomy" id="61149"/>
    <lineage>
        <taxon>Eukaryota</taxon>
        <taxon>Viridiplantae</taxon>
        <taxon>Streptophyta</taxon>
        <taxon>Embryophyta</taxon>
        <taxon>Tracheophyta</taxon>
        <taxon>Spermatophyta</taxon>
        <taxon>Magnoliopsida</taxon>
        <taxon>eudicotyledons</taxon>
        <taxon>Gunneridae</taxon>
        <taxon>Pentapetalae</taxon>
        <taxon>rosids</taxon>
        <taxon>fabids</taxon>
        <taxon>Malpighiales</taxon>
        <taxon>Rhizophoraceae</taxon>
        <taxon>Rhizophora</taxon>
    </lineage>
</organism>
<name>A0A2P2MZ30_RHIMU</name>
<protein>
    <submittedName>
        <fullName evidence="2">Uncharacterized protein</fullName>
    </submittedName>
</protein>
<keyword evidence="1" id="KW-0812">Transmembrane</keyword>
<accession>A0A2P2MZ30</accession>
<dbReference type="EMBL" id="GGEC01054965">
    <property type="protein sequence ID" value="MBX35449.1"/>
    <property type="molecule type" value="Transcribed_RNA"/>
</dbReference>
<keyword evidence="1" id="KW-0472">Membrane</keyword>